<proteinExistence type="predicted"/>
<feature type="region of interest" description="Disordered" evidence="3">
    <location>
        <begin position="1"/>
        <end position="45"/>
    </location>
</feature>
<dbReference type="InterPro" id="IPR013320">
    <property type="entry name" value="ConA-like_dom_sf"/>
</dbReference>
<dbReference type="SUPFAM" id="SSF49899">
    <property type="entry name" value="Concanavalin A-like lectins/glucanases"/>
    <property type="match status" value="1"/>
</dbReference>
<evidence type="ECO:0000256" key="2">
    <source>
        <dbReference type="ARBA" id="ARBA00023242"/>
    </source>
</evidence>
<dbReference type="Gene3D" id="2.60.120.920">
    <property type="match status" value="1"/>
</dbReference>
<keyword evidence="2" id="KW-0539">Nucleus</keyword>
<dbReference type="InterPro" id="IPR001870">
    <property type="entry name" value="B30.2/SPRY"/>
</dbReference>
<sequence length="284" mass="32005">MTENSVKIESHSKKETISHLNESASRSNPRKKSRKNTGKDNKVDNFDSPVFSVRYKDPSIELSEDRLTAVGYKGWSTVLLTHGASSGVWYFEITVLEPRVISKFLGHSKFLNLKQDPSIRRVGWSCRYNRLDTPVGTSTFGYSFNTKTYSIFSNAKAQEIHESEKITQINPGDVIGCLIKLSGVPYELEDPRNCPHLHPYLELGLLCNPEVLPKVINDPNSLIEFYINGKKLSANFTNIPSGFYHPTVSLYMGSSVKINIGPNFAFFPHTELEPALRLLRPQIP</sequence>
<dbReference type="PANTHER" id="PTHR10598">
    <property type="entry name" value="SET1/ASH2 HISTONE METHYLTRANSFERASE COMPLEX SUBUNIT ASH2"/>
    <property type="match status" value="1"/>
</dbReference>
<protein>
    <submittedName>
        <fullName evidence="5">SPRY/Peptidase C14 p20 domain containing protein</fullName>
    </submittedName>
</protein>
<dbReference type="CDD" id="cd12872">
    <property type="entry name" value="SPRY_Ash2"/>
    <property type="match status" value="1"/>
</dbReference>
<organism evidence="5 6">
    <name type="scientific">Cryptosporidium hominis</name>
    <dbReference type="NCBI Taxonomy" id="237895"/>
    <lineage>
        <taxon>Eukaryota</taxon>
        <taxon>Sar</taxon>
        <taxon>Alveolata</taxon>
        <taxon>Apicomplexa</taxon>
        <taxon>Conoidasida</taxon>
        <taxon>Coccidia</taxon>
        <taxon>Eucoccidiorida</taxon>
        <taxon>Eimeriorina</taxon>
        <taxon>Cryptosporidiidae</taxon>
        <taxon>Cryptosporidium</taxon>
    </lineage>
</organism>
<evidence type="ECO:0000256" key="3">
    <source>
        <dbReference type="SAM" id="MobiDB-lite"/>
    </source>
</evidence>
<evidence type="ECO:0000313" key="6">
    <source>
        <dbReference type="Proteomes" id="UP001429100"/>
    </source>
</evidence>
<accession>A0ABX5BHK3</accession>
<dbReference type="PROSITE" id="PS50188">
    <property type="entry name" value="B302_SPRY"/>
    <property type="match status" value="1"/>
</dbReference>
<dbReference type="SMART" id="SM00449">
    <property type="entry name" value="SPRY"/>
    <property type="match status" value="1"/>
</dbReference>
<comment type="caution">
    <text evidence="5">The sequence shown here is derived from an EMBL/GenBank/DDBJ whole genome shotgun (WGS) entry which is preliminary data.</text>
</comment>
<evidence type="ECO:0000256" key="1">
    <source>
        <dbReference type="ARBA" id="ARBA00004123"/>
    </source>
</evidence>
<gene>
    <name evidence="5" type="ORF">GY17_00001076</name>
</gene>
<dbReference type="PANTHER" id="PTHR10598:SF0">
    <property type="entry name" value="SET1_ASH2 HISTONE METHYLTRANSFERASE COMPLEX SUBUNIT ASH2"/>
    <property type="match status" value="1"/>
</dbReference>
<reference evidence="5 6" key="2">
    <citation type="submission" date="2017-10" db="EMBL/GenBank/DDBJ databases">
        <title>Consistent, comparative and evidence-based genome annotation and re-annotation for the closely-related species, Cryptosporidium parvum, C. hominis and C. tyzzeri.</title>
        <authorList>
            <person name="Baptista R.P."/>
            <person name="Li Y."/>
            <person name="Sateriale A."/>
            <person name="Striepen B."/>
            <person name="Kissinger J.C."/>
        </authorList>
    </citation>
    <scope>NUCLEOTIDE SEQUENCE [LARGE SCALE GENOMIC DNA]</scope>
    <source>
        <strain evidence="5">30976</strain>
    </source>
</reference>
<feature type="domain" description="B30.2/SPRY" evidence="4">
    <location>
        <begin position="28"/>
        <end position="234"/>
    </location>
</feature>
<dbReference type="InterPro" id="IPR043136">
    <property type="entry name" value="B30.2/SPRY_sf"/>
</dbReference>
<reference evidence="5 6" key="1">
    <citation type="submission" date="2014-11" db="EMBL/GenBank/DDBJ databases">
        <title>Comparative genomic analysis of Cryptosporidium hominis reveals occurrence of genetic recombination in virulent subtypes.</title>
        <authorList>
            <person name="Guo Y."/>
            <person name="Tang K."/>
            <person name="Frace M."/>
            <person name="Li N."/>
            <person name="Roellig D.M."/>
            <person name="Sammons S."/>
            <person name="Knipe K."/>
            <person name="Rowe L."/>
            <person name="Feng Y."/>
            <person name="Xiao L."/>
        </authorList>
    </citation>
    <scope>NUCLEOTIDE SEQUENCE [LARGE SCALE GENOMIC DNA]</scope>
    <source>
        <strain evidence="5">30976</strain>
    </source>
</reference>
<evidence type="ECO:0000313" key="5">
    <source>
        <dbReference type="EMBL" id="PPS97205.1"/>
    </source>
</evidence>
<comment type="subcellular location">
    <subcellularLocation>
        <location evidence="1">Nucleus</location>
    </subcellularLocation>
</comment>
<evidence type="ECO:0000259" key="4">
    <source>
        <dbReference type="PROSITE" id="PS50188"/>
    </source>
</evidence>
<dbReference type="InterPro" id="IPR037353">
    <property type="entry name" value="ASH2"/>
</dbReference>
<dbReference type="Proteomes" id="UP001429100">
    <property type="component" value="Unassembled WGS sequence"/>
</dbReference>
<name>A0ABX5BHK3_CRYHO</name>
<dbReference type="InterPro" id="IPR003877">
    <property type="entry name" value="SPRY_dom"/>
</dbReference>
<dbReference type="EMBL" id="JTAI01000044">
    <property type="protein sequence ID" value="PPS97205.1"/>
    <property type="molecule type" value="Genomic_DNA"/>
</dbReference>
<keyword evidence="6" id="KW-1185">Reference proteome</keyword>
<feature type="compositionally biased region" description="Basic and acidic residues" evidence="3">
    <location>
        <begin position="1"/>
        <end position="17"/>
    </location>
</feature>
<feature type="compositionally biased region" description="Polar residues" evidence="3">
    <location>
        <begin position="18"/>
        <end position="27"/>
    </location>
</feature>